<accession>A2DTG9</accession>
<dbReference type="PANTHER" id="PTHR45623:SF14">
    <property type="entry name" value="CHROMODOMAIN-HELICASE-DNA-BINDING PROTEIN 1"/>
    <property type="match status" value="1"/>
</dbReference>
<protein>
    <submittedName>
        <fullName evidence="10">F/Y-rich N-terminus family protein</fullName>
    </submittedName>
</protein>
<evidence type="ECO:0000256" key="4">
    <source>
        <dbReference type="ARBA" id="ARBA00022801"/>
    </source>
</evidence>
<dbReference type="GO" id="GO:0042393">
    <property type="term" value="F:histone binding"/>
    <property type="evidence" value="ECO:0000318"/>
    <property type="project" value="GO_Central"/>
</dbReference>
<evidence type="ECO:0000256" key="6">
    <source>
        <dbReference type="ARBA" id="ARBA00023242"/>
    </source>
</evidence>
<dbReference type="PROSITE" id="PS50013">
    <property type="entry name" value="CHROMO_2"/>
    <property type="match status" value="1"/>
</dbReference>
<dbReference type="Pfam" id="PF00385">
    <property type="entry name" value="Chromo"/>
    <property type="match status" value="1"/>
</dbReference>
<dbReference type="InterPro" id="IPR049730">
    <property type="entry name" value="SNF2/RAD54-like_C"/>
</dbReference>
<dbReference type="Pfam" id="PF00271">
    <property type="entry name" value="Helicase_C"/>
    <property type="match status" value="1"/>
</dbReference>
<dbReference type="PROSITE" id="PS51542">
    <property type="entry name" value="FYRN"/>
    <property type="match status" value="1"/>
</dbReference>
<dbReference type="EMBL" id="DS113244">
    <property type="protein sequence ID" value="EAY16278.1"/>
    <property type="molecule type" value="Genomic_DNA"/>
</dbReference>
<dbReference type="SMART" id="SM00490">
    <property type="entry name" value="HELICc"/>
    <property type="match status" value="1"/>
</dbReference>
<dbReference type="VEuPathDB" id="TrichDB:TVAG_423310"/>
<gene>
    <name evidence="10" type="ORF">TVAG_423310</name>
</gene>
<dbReference type="FunCoup" id="A2DTG9">
    <property type="interactions" value="492"/>
</dbReference>
<keyword evidence="2" id="KW-0677">Repeat</keyword>
<dbReference type="AlphaFoldDB" id="A2DTG9"/>
<evidence type="ECO:0000256" key="3">
    <source>
        <dbReference type="ARBA" id="ARBA00022741"/>
    </source>
</evidence>
<dbReference type="Gene3D" id="2.40.50.40">
    <property type="match status" value="1"/>
</dbReference>
<dbReference type="SUPFAM" id="SSF52540">
    <property type="entry name" value="P-loop containing nucleoside triphosphate hydrolases"/>
    <property type="match status" value="2"/>
</dbReference>
<dbReference type="InParanoid" id="A2DTG9"/>
<dbReference type="GO" id="GO:0005524">
    <property type="term" value="F:ATP binding"/>
    <property type="evidence" value="ECO:0007669"/>
    <property type="project" value="UniProtKB-KW"/>
</dbReference>
<dbReference type="InterPro" id="IPR014001">
    <property type="entry name" value="Helicase_ATP-bd"/>
</dbReference>
<dbReference type="SMART" id="SM00298">
    <property type="entry name" value="CHROMO"/>
    <property type="match status" value="2"/>
</dbReference>
<dbReference type="Pfam" id="PF00176">
    <property type="entry name" value="SNF2-rel_dom"/>
    <property type="match status" value="1"/>
</dbReference>
<dbReference type="PANTHER" id="PTHR45623">
    <property type="entry name" value="CHROMODOMAIN-HELICASE-DNA-BINDING PROTEIN 3-RELATED-RELATED"/>
    <property type="match status" value="1"/>
</dbReference>
<evidence type="ECO:0000259" key="9">
    <source>
        <dbReference type="PROSITE" id="PS51194"/>
    </source>
</evidence>
<dbReference type="STRING" id="5722.A2DTG9"/>
<dbReference type="VEuPathDB" id="TrichDB:TVAGG3_0593510"/>
<evidence type="ECO:0000256" key="1">
    <source>
        <dbReference type="ARBA" id="ARBA00004123"/>
    </source>
</evidence>
<dbReference type="Pfam" id="PF05964">
    <property type="entry name" value="FYRN"/>
    <property type="match status" value="1"/>
</dbReference>
<evidence type="ECO:0000259" key="7">
    <source>
        <dbReference type="PROSITE" id="PS50013"/>
    </source>
</evidence>
<organism evidence="10 11">
    <name type="scientific">Trichomonas vaginalis (strain ATCC PRA-98 / G3)</name>
    <dbReference type="NCBI Taxonomy" id="412133"/>
    <lineage>
        <taxon>Eukaryota</taxon>
        <taxon>Metamonada</taxon>
        <taxon>Parabasalia</taxon>
        <taxon>Trichomonadida</taxon>
        <taxon>Trichomonadidae</taxon>
        <taxon>Trichomonas</taxon>
    </lineage>
</organism>
<dbReference type="eggNOG" id="KOG0384">
    <property type="taxonomic scope" value="Eukaryota"/>
</dbReference>
<dbReference type="OrthoDB" id="5857104at2759"/>
<dbReference type="SUPFAM" id="SSF54160">
    <property type="entry name" value="Chromo domain-like"/>
    <property type="match status" value="2"/>
</dbReference>
<dbReference type="PROSITE" id="PS51192">
    <property type="entry name" value="HELICASE_ATP_BIND_1"/>
    <property type="match status" value="1"/>
</dbReference>
<dbReference type="SMART" id="SM00487">
    <property type="entry name" value="DEXDc"/>
    <property type="match status" value="1"/>
</dbReference>
<feature type="domain" description="Chromo" evidence="7">
    <location>
        <begin position="91"/>
        <end position="136"/>
    </location>
</feature>
<dbReference type="SMART" id="SM00541">
    <property type="entry name" value="FYRN"/>
    <property type="match status" value="1"/>
</dbReference>
<dbReference type="InterPro" id="IPR003889">
    <property type="entry name" value="FYrich_C"/>
</dbReference>
<comment type="subcellular location">
    <subcellularLocation>
        <location evidence="1">Nucleus</location>
    </subcellularLocation>
</comment>
<dbReference type="InterPro" id="IPR000330">
    <property type="entry name" value="SNF2_N"/>
</dbReference>
<dbReference type="InterPro" id="IPR027417">
    <property type="entry name" value="P-loop_NTPase"/>
</dbReference>
<dbReference type="eggNOG" id="KOG4443">
    <property type="taxonomic scope" value="Eukaryota"/>
</dbReference>
<dbReference type="RefSeq" id="XP_001328501.1">
    <property type="nucleotide sequence ID" value="XM_001328466.1"/>
</dbReference>
<dbReference type="GO" id="GO:0005634">
    <property type="term" value="C:nucleus"/>
    <property type="evidence" value="ECO:0000318"/>
    <property type="project" value="GO_Central"/>
</dbReference>
<evidence type="ECO:0000259" key="8">
    <source>
        <dbReference type="PROSITE" id="PS51192"/>
    </source>
</evidence>
<keyword evidence="6" id="KW-0539">Nucleus</keyword>
<dbReference type="InterPro" id="IPR016197">
    <property type="entry name" value="Chromo-like_dom_sf"/>
</dbReference>
<evidence type="ECO:0000313" key="11">
    <source>
        <dbReference type="Proteomes" id="UP000001542"/>
    </source>
</evidence>
<dbReference type="Gene3D" id="3.40.50.300">
    <property type="entry name" value="P-loop containing nucleotide triphosphate hydrolases"/>
    <property type="match status" value="1"/>
</dbReference>
<dbReference type="GO" id="GO:0003682">
    <property type="term" value="F:chromatin binding"/>
    <property type="evidence" value="ECO:0000318"/>
    <property type="project" value="GO_Central"/>
</dbReference>
<evidence type="ECO:0000256" key="5">
    <source>
        <dbReference type="ARBA" id="ARBA00022840"/>
    </source>
</evidence>
<reference evidence="10" key="1">
    <citation type="submission" date="2006-10" db="EMBL/GenBank/DDBJ databases">
        <authorList>
            <person name="Amadeo P."/>
            <person name="Zhao Q."/>
            <person name="Wortman J."/>
            <person name="Fraser-Liggett C."/>
            <person name="Carlton J."/>
        </authorList>
    </citation>
    <scope>NUCLEOTIDE SEQUENCE</scope>
    <source>
        <strain evidence="10">G3</strain>
    </source>
</reference>
<dbReference type="GO" id="GO:0000785">
    <property type="term" value="C:chromatin"/>
    <property type="evidence" value="ECO:0000318"/>
    <property type="project" value="GO_Central"/>
</dbReference>
<name>A2DTG9_TRIV3</name>
<feature type="domain" description="Helicase ATP-binding" evidence="8">
    <location>
        <begin position="180"/>
        <end position="349"/>
    </location>
</feature>
<sequence>MTDNNIIPPPPIPNNQFSVTNRVESILTHKVEPDGTRMYLVKIIGQSYNHLEWVPPFELLKTLTGRSMIKTYNKLYPDKPPDPPFFDSDYTIPERIIAERNGKYLIKWKSLDYESTSWENIDEITEEDIIQEFKERTRFPSPEELNPDVDYTYQKVESLPTSKSGFSVRNYQLDGLNFLMNCWCNHRNAILADEMGLGKTLQVSVFLNTLNKLKKIRGPFLIIVPLSTIGHWEQELEEWTDLHCTLFCFNKYRREICKTYEFYFENTRIPIFQVLLTTYDYITRENELFSGVNWEVIVCDEAHKMKNSNSKLMQNMKNLKSKFKLLLTGTPIQNSTPELWSLLNYINPEKFESLEEFQEKFGTVNESSQISQLNSILKPIMLRRVKSDVEKSLTPIEEIIIECKMTDVQKYYYRSVFTRNTVFLLRGTEKKTPNFLMNITMELRKVCNHPYLIQGAEENIMRDLNKTGEIKTIQDGLIRSCGKMILLDKLLDRLLPEGHRVLIFSQFTLILDIIQDYLNLKGIKYVRLDGNVRGPERQAAIDNFSRDGSDIPIFLLTTRAGGQGINLTAADTVIIYDSDWNPQNDIQATARCHRIGQTKSVKVYRFLTSNSYERSMFDIASRKLGLDHAVLEGSSKERSENLDKLLRLGAYYQFYSNDSDDNKFASEDIDDIIAHSQRIRHESVFGGEGSTFSNAQFEVNEAELEAPSFWKKLLVDIGDDDAGESIEQAIADSWTKKKFKRLRNTFFDFGYGRWKRITEQCGSNIQINEAKSICRIILKWLLEVADDPTDIVHKLYNNQQDDEYSEKFNQKYRSEFSPLVTKNASLRIERIEVLHCLNCATKSCSNAPEGLVLPNCPGELPSDTWSSEDDRQLLYGMWQQGVSSYFRADINQKNLLKRLNQLIHGWKSMFLHYSMTSPDPKLFTHNTLLEASNYWKIEEHNAVINTLIDYGFTNANDFMNKARINKVPDCVSQYVKIIYDASRDDSCDQAILKKLLSSHDSQLLIERKTFFAKLRKANEEISDPQNDDERLLVKVCKFGLQGCSENGQTSSIVKRLNDFLKNSNLIEKTNIEQIKLPKILKKSMNLISLGKVVWNRPGFHSERYLYPDGFKTERKYISVINPKDRVWYISEIIDDGKENPLFRVSMRDMPEVKWEGRSASKVWSEVLKAVNKKRKEIGDLSKNSNSISGPDHYGLSNPLVLKYFSQMENIDKLKSFVPTVGQIKEEEDEFVIDFAKLFARARELKGL</sequence>
<keyword evidence="11" id="KW-1185">Reference proteome</keyword>
<dbReference type="InterPro" id="IPR003888">
    <property type="entry name" value="FYrich_N"/>
</dbReference>
<dbReference type="KEGG" id="tva:4774286"/>
<dbReference type="Pfam" id="PF05965">
    <property type="entry name" value="FYRC"/>
    <property type="match status" value="1"/>
</dbReference>
<keyword evidence="4" id="KW-0378">Hydrolase</keyword>
<dbReference type="InterPro" id="IPR000953">
    <property type="entry name" value="Chromo/chromo_shadow_dom"/>
</dbReference>
<evidence type="ECO:0000313" key="10">
    <source>
        <dbReference type="EMBL" id="EAY16278.1"/>
    </source>
</evidence>
<feature type="domain" description="Helicase C-terminal" evidence="9">
    <location>
        <begin position="486"/>
        <end position="639"/>
    </location>
</feature>
<keyword evidence="3" id="KW-0547">Nucleotide-binding</keyword>
<dbReference type="GO" id="GO:0016887">
    <property type="term" value="F:ATP hydrolysis activity"/>
    <property type="evidence" value="ECO:0000318"/>
    <property type="project" value="GO_Central"/>
</dbReference>
<dbReference type="GO" id="GO:0140658">
    <property type="term" value="F:ATP-dependent chromatin remodeler activity"/>
    <property type="evidence" value="ECO:0000318"/>
    <property type="project" value="GO_Central"/>
</dbReference>
<dbReference type="InterPro" id="IPR023780">
    <property type="entry name" value="Chromo_domain"/>
</dbReference>
<dbReference type="PROSITE" id="PS51194">
    <property type="entry name" value="HELICASE_CTER"/>
    <property type="match status" value="1"/>
</dbReference>
<evidence type="ECO:0000256" key="2">
    <source>
        <dbReference type="ARBA" id="ARBA00022737"/>
    </source>
</evidence>
<dbReference type="CDD" id="cd18793">
    <property type="entry name" value="SF2_C_SNF"/>
    <property type="match status" value="1"/>
</dbReference>
<dbReference type="GO" id="GO:0034728">
    <property type="term" value="P:nucleosome organization"/>
    <property type="evidence" value="ECO:0000318"/>
    <property type="project" value="GO_Central"/>
</dbReference>
<dbReference type="GO" id="GO:0003677">
    <property type="term" value="F:DNA binding"/>
    <property type="evidence" value="ECO:0000318"/>
    <property type="project" value="GO_Central"/>
</dbReference>
<dbReference type="Proteomes" id="UP000001542">
    <property type="component" value="Unassembled WGS sequence"/>
</dbReference>
<keyword evidence="5" id="KW-0067">ATP-binding</keyword>
<dbReference type="SMR" id="A2DTG9"/>
<dbReference type="Gene3D" id="3.30.160.360">
    <property type="match status" value="1"/>
</dbReference>
<reference evidence="10" key="2">
    <citation type="journal article" date="2007" name="Science">
        <title>Draft genome sequence of the sexually transmitted pathogen Trichomonas vaginalis.</title>
        <authorList>
            <person name="Carlton J.M."/>
            <person name="Hirt R.P."/>
            <person name="Silva J.C."/>
            <person name="Delcher A.L."/>
            <person name="Schatz M."/>
            <person name="Zhao Q."/>
            <person name="Wortman J.R."/>
            <person name="Bidwell S.L."/>
            <person name="Alsmark U.C.M."/>
            <person name="Besteiro S."/>
            <person name="Sicheritz-Ponten T."/>
            <person name="Noel C.J."/>
            <person name="Dacks J.B."/>
            <person name="Foster P.G."/>
            <person name="Simillion C."/>
            <person name="Van de Peer Y."/>
            <person name="Miranda-Saavedra D."/>
            <person name="Barton G.J."/>
            <person name="Westrop G.D."/>
            <person name="Mueller S."/>
            <person name="Dessi D."/>
            <person name="Fiori P.L."/>
            <person name="Ren Q."/>
            <person name="Paulsen I."/>
            <person name="Zhang H."/>
            <person name="Bastida-Corcuera F.D."/>
            <person name="Simoes-Barbosa A."/>
            <person name="Brown M.T."/>
            <person name="Hayes R.D."/>
            <person name="Mukherjee M."/>
            <person name="Okumura C.Y."/>
            <person name="Schneider R."/>
            <person name="Smith A.J."/>
            <person name="Vanacova S."/>
            <person name="Villalvazo M."/>
            <person name="Haas B.J."/>
            <person name="Pertea M."/>
            <person name="Feldblyum T.V."/>
            <person name="Utterback T.R."/>
            <person name="Shu C.L."/>
            <person name="Osoegawa K."/>
            <person name="de Jong P.J."/>
            <person name="Hrdy I."/>
            <person name="Horvathova L."/>
            <person name="Zubacova Z."/>
            <person name="Dolezal P."/>
            <person name="Malik S.B."/>
            <person name="Logsdon J.M. Jr."/>
            <person name="Henze K."/>
            <person name="Gupta A."/>
            <person name="Wang C.C."/>
            <person name="Dunne R.L."/>
            <person name="Upcroft J.A."/>
            <person name="Upcroft P."/>
            <person name="White O."/>
            <person name="Salzberg S.L."/>
            <person name="Tang P."/>
            <person name="Chiu C.-H."/>
            <person name="Lee Y.-S."/>
            <person name="Embley T.M."/>
            <person name="Coombs G.H."/>
            <person name="Mottram J.C."/>
            <person name="Tachezy J."/>
            <person name="Fraser-Liggett C.M."/>
            <person name="Johnson P.J."/>
        </authorList>
    </citation>
    <scope>NUCLEOTIDE SEQUENCE [LARGE SCALE GENOMIC DNA]</scope>
    <source>
        <strain evidence="10">G3</strain>
    </source>
</reference>
<dbReference type="Gene3D" id="3.40.50.10810">
    <property type="entry name" value="Tandem AAA-ATPase domain"/>
    <property type="match status" value="1"/>
</dbReference>
<dbReference type="PROSITE" id="PS51543">
    <property type="entry name" value="FYRC"/>
    <property type="match status" value="1"/>
</dbReference>
<dbReference type="InterPro" id="IPR001650">
    <property type="entry name" value="Helicase_C-like"/>
</dbReference>
<dbReference type="InterPro" id="IPR038718">
    <property type="entry name" value="SNF2-like_sf"/>
</dbReference>
<proteinExistence type="predicted"/>